<dbReference type="EMBL" id="JAFFHB010000004">
    <property type="protein sequence ID" value="KAK4666641.1"/>
    <property type="molecule type" value="Genomic_DNA"/>
</dbReference>
<accession>A0ABR0HFI9</accession>
<evidence type="ECO:0000259" key="2">
    <source>
        <dbReference type="Pfam" id="PF12706"/>
    </source>
</evidence>
<dbReference type="InterPro" id="IPR001279">
    <property type="entry name" value="Metallo-B-lactamas"/>
</dbReference>
<comment type="caution">
    <text evidence="3">The sequence shown here is derived from an EMBL/GenBank/DDBJ whole genome shotgun (WGS) entry which is preliminary data.</text>
</comment>
<keyword evidence="4" id="KW-1185">Reference proteome</keyword>
<dbReference type="RefSeq" id="XP_062766607.1">
    <property type="nucleotide sequence ID" value="XM_062910661.1"/>
</dbReference>
<organism evidence="3 4">
    <name type="scientific">Podospora pseudopauciseta</name>
    <dbReference type="NCBI Taxonomy" id="2093780"/>
    <lineage>
        <taxon>Eukaryota</taxon>
        <taxon>Fungi</taxon>
        <taxon>Dikarya</taxon>
        <taxon>Ascomycota</taxon>
        <taxon>Pezizomycotina</taxon>
        <taxon>Sordariomycetes</taxon>
        <taxon>Sordariomycetidae</taxon>
        <taxon>Sordariales</taxon>
        <taxon>Podosporaceae</taxon>
        <taxon>Podospora</taxon>
    </lineage>
</organism>
<feature type="region of interest" description="Disordered" evidence="1">
    <location>
        <begin position="77"/>
        <end position="109"/>
    </location>
</feature>
<evidence type="ECO:0000313" key="3">
    <source>
        <dbReference type="EMBL" id="KAK4666641.1"/>
    </source>
</evidence>
<feature type="domain" description="Metallo-beta-lactamase" evidence="2">
    <location>
        <begin position="129"/>
        <end position="367"/>
    </location>
</feature>
<dbReference type="PANTHER" id="PTHR43546:SF7">
    <property type="entry name" value="METALLO-BETA-LACTAMASE DOMAIN-CONTAINING PROTEIN"/>
    <property type="match status" value="1"/>
</dbReference>
<evidence type="ECO:0000313" key="4">
    <source>
        <dbReference type="Proteomes" id="UP001326199"/>
    </source>
</evidence>
<dbReference type="Pfam" id="PF12706">
    <property type="entry name" value="Lactamase_B_2"/>
    <property type="match status" value="1"/>
</dbReference>
<dbReference type="SUPFAM" id="SSF56281">
    <property type="entry name" value="Metallo-hydrolase/oxidoreductase"/>
    <property type="match status" value="1"/>
</dbReference>
<dbReference type="Proteomes" id="UP001326199">
    <property type="component" value="Unassembled WGS sequence"/>
</dbReference>
<dbReference type="InterPro" id="IPR036866">
    <property type="entry name" value="RibonucZ/Hydroxyglut_hydro"/>
</dbReference>
<dbReference type="GeneID" id="87931004"/>
<name>A0ABR0HFI9_9PEZI</name>
<dbReference type="PANTHER" id="PTHR43546">
    <property type="entry name" value="UPF0173 METAL-DEPENDENT HYDROLASE MJ1163-RELATED"/>
    <property type="match status" value="1"/>
</dbReference>
<feature type="region of interest" description="Disordered" evidence="1">
    <location>
        <begin position="16"/>
        <end position="63"/>
    </location>
</feature>
<dbReference type="Gene3D" id="3.60.15.10">
    <property type="entry name" value="Ribonuclease Z/Hydroxyacylglutathione hydrolase-like"/>
    <property type="match status" value="1"/>
</dbReference>
<feature type="compositionally biased region" description="Basic residues" evidence="1">
    <location>
        <begin position="30"/>
        <end position="42"/>
    </location>
</feature>
<sequence>MTPEFMQKAKWVNQLEWTISSPKTNAPVKNGRKKTPKKHKRPSPPPTTPHLKMSKTMPTLELNPHKRIPFLKIKTHHPDHEPQLPISETKSHPTRPSASDLPDPPPSNNTGSIYFIGTATTILAWHGARILTDPNFLHAGDHVHLGPGVTSERLTNPAVGINALPPLDCILLSHYHEDHFDRLVEDSLSRQFPIISTPHAKSCLTSPSKPEPFQNVTALDFFDSLIMPIVQPTSTNSNGKPPQIKVTAMPGKHVPPGPLAVANDLLGAVPPTNGWLLELGYTTSSETAQNTQVGYRIYISGDTLLIDELKQIPQWLHGGKIDLMLVHLGGTTIPGAKMPLLMVTMDGVQGVKLMKMMNPDITIPIHYDDYDVMVSGLDDFKKEVNGAGLQDKVVYLDRGEEYQFQVRGL</sequence>
<protein>
    <recommendedName>
        <fullName evidence="2">Metallo-beta-lactamase domain-containing protein</fullName>
    </recommendedName>
</protein>
<evidence type="ECO:0000256" key="1">
    <source>
        <dbReference type="SAM" id="MobiDB-lite"/>
    </source>
</evidence>
<reference evidence="3 4" key="1">
    <citation type="journal article" date="2023" name="bioRxiv">
        <title>High-quality genome assemblies of four members of thePodospora anserinaspecies complex.</title>
        <authorList>
            <person name="Ament-Velasquez S.L."/>
            <person name="Vogan A.A."/>
            <person name="Wallerman O."/>
            <person name="Hartmann F."/>
            <person name="Gautier V."/>
            <person name="Silar P."/>
            <person name="Giraud T."/>
            <person name="Johannesson H."/>
        </authorList>
    </citation>
    <scope>NUCLEOTIDE SEQUENCE [LARGE SCALE GENOMIC DNA]</scope>
    <source>
        <strain evidence="3 4">CBS 411.78</strain>
    </source>
</reference>
<dbReference type="InterPro" id="IPR050114">
    <property type="entry name" value="UPF0173_UPF0282_UlaG_hydrolase"/>
</dbReference>
<proteinExistence type="predicted"/>
<gene>
    <name evidence="3" type="ORF">QC763_302080</name>
</gene>